<sequence>MCVVWDFGLAHNSVETREYVQNHLWGERASVPAEWNAVTDEHIFAESCFSWHLQKMNSASSFDGCWRQLREAKDNNGNRHFKYLRTLFVILTDAAQKEMRRIGGVCSVSLRDIHRAVSLFPFLYDVQVHYHACHYVHNAAANSEEPFRLLQRALSASFVMNYLLRLPDGHRVEVENVLLERWRVFRHQVSGALDREFLEAPNSLYDDADNIAEKVCECLVIDEGMAVNNALKENVLSLFCSIMHPIGNLSQIIAGRPGSTKSASLDALVVSSDRACTDQRSRFFKNWKPIKKFVVQCTRETTAQAILRVAKSAATHQRMRDSIEPVQCVLVLEEVGIAVNSKHNPLMVLHSLIDTGVVLDDGTVVRIPIIGISNYSLDAAKMNRMRITFRGNPRLDDLKHTARTLMRQQARKVMNSS</sequence>
<dbReference type="VEuPathDB" id="TriTrypDB:BSAL_52565"/>
<dbReference type="OrthoDB" id="2406744at2759"/>
<gene>
    <name evidence="1" type="ORF">BSAL_52565</name>
</gene>
<name>A0A0S4II54_BODSA</name>
<evidence type="ECO:0000313" key="1">
    <source>
        <dbReference type="EMBL" id="CUE70699.1"/>
    </source>
</evidence>
<proteinExistence type="predicted"/>
<accession>A0A0S4II54</accession>
<dbReference type="Proteomes" id="UP000051952">
    <property type="component" value="Unassembled WGS sequence"/>
</dbReference>
<evidence type="ECO:0000313" key="2">
    <source>
        <dbReference type="Proteomes" id="UP000051952"/>
    </source>
</evidence>
<organism evidence="1 2">
    <name type="scientific">Bodo saltans</name>
    <name type="common">Flagellated protozoan</name>
    <dbReference type="NCBI Taxonomy" id="75058"/>
    <lineage>
        <taxon>Eukaryota</taxon>
        <taxon>Discoba</taxon>
        <taxon>Euglenozoa</taxon>
        <taxon>Kinetoplastea</taxon>
        <taxon>Metakinetoplastina</taxon>
        <taxon>Eubodonida</taxon>
        <taxon>Bodonidae</taxon>
        <taxon>Bodo</taxon>
    </lineage>
</organism>
<protein>
    <submittedName>
        <fullName evidence="1">Uncharacterized protein</fullName>
    </submittedName>
</protein>
<reference evidence="2" key="1">
    <citation type="submission" date="2015-09" db="EMBL/GenBank/DDBJ databases">
        <authorList>
            <consortium name="Pathogen Informatics"/>
        </authorList>
    </citation>
    <scope>NUCLEOTIDE SEQUENCE [LARGE SCALE GENOMIC DNA]</scope>
    <source>
        <strain evidence="2">Lake Konstanz</strain>
    </source>
</reference>
<dbReference type="GO" id="GO:0016887">
    <property type="term" value="F:ATP hydrolysis activity"/>
    <property type="evidence" value="ECO:0007669"/>
    <property type="project" value="InterPro"/>
</dbReference>
<dbReference type="InterPro" id="IPR031248">
    <property type="entry name" value="RNF213"/>
</dbReference>
<feature type="non-terminal residue" evidence="1">
    <location>
        <position position="417"/>
    </location>
</feature>
<keyword evidence="2" id="KW-1185">Reference proteome</keyword>
<dbReference type="AlphaFoldDB" id="A0A0S4II54"/>
<dbReference type="PANTHER" id="PTHR22605:SF1">
    <property type="entry name" value="RZ-TYPE DOMAIN-CONTAINING PROTEIN"/>
    <property type="match status" value="1"/>
</dbReference>
<dbReference type="PANTHER" id="PTHR22605">
    <property type="entry name" value="RZ-TYPE DOMAIN-CONTAINING PROTEIN"/>
    <property type="match status" value="1"/>
</dbReference>
<dbReference type="EMBL" id="CYKH01000086">
    <property type="protein sequence ID" value="CUE70699.1"/>
    <property type="molecule type" value="Genomic_DNA"/>
</dbReference>
<dbReference type="GO" id="GO:0004842">
    <property type="term" value="F:ubiquitin-protein transferase activity"/>
    <property type="evidence" value="ECO:0007669"/>
    <property type="project" value="InterPro"/>
</dbReference>